<feature type="transmembrane region" description="Helical" evidence="6">
    <location>
        <begin position="625"/>
        <end position="647"/>
    </location>
</feature>
<keyword evidence="10" id="KW-1185">Reference proteome</keyword>
<comment type="caution">
    <text evidence="9">The sequence shown here is derived from an EMBL/GenBank/DDBJ whole genome shotgun (WGS) entry which is preliminary data.</text>
</comment>
<keyword evidence="4 6" id="KW-0472">Membrane</keyword>
<dbReference type="EMBL" id="VRLW01000001">
    <property type="protein sequence ID" value="KAA1258807.1"/>
    <property type="molecule type" value="Genomic_DNA"/>
</dbReference>
<keyword evidence="2 6" id="KW-0812">Transmembrane</keyword>
<dbReference type="Gene3D" id="3.90.226.10">
    <property type="entry name" value="2-enoyl-CoA Hydratase, Chain A, domain 1"/>
    <property type="match status" value="1"/>
</dbReference>
<dbReference type="Pfam" id="PF24961">
    <property type="entry name" value="NfeD_membrane"/>
    <property type="match status" value="1"/>
</dbReference>
<dbReference type="InterPro" id="IPR056739">
    <property type="entry name" value="NfeD_membrane"/>
</dbReference>
<organism evidence="9 10">
    <name type="scientific">Rubripirellula obstinata</name>
    <dbReference type="NCBI Taxonomy" id="406547"/>
    <lineage>
        <taxon>Bacteria</taxon>
        <taxon>Pseudomonadati</taxon>
        <taxon>Planctomycetota</taxon>
        <taxon>Planctomycetia</taxon>
        <taxon>Pirellulales</taxon>
        <taxon>Pirellulaceae</taxon>
        <taxon>Rubripirellula</taxon>
    </lineage>
</organism>
<feature type="domain" description="NfeD-like C-terminal" evidence="7">
    <location>
        <begin position="710"/>
        <end position="764"/>
    </location>
</feature>
<dbReference type="Gene3D" id="2.40.50.140">
    <property type="entry name" value="Nucleic acid-binding proteins"/>
    <property type="match status" value="1"/>
</dbReference>
<proteinExistence type="predicted"/>
<evidence type="ECO:0000256" key="1">
    <source>
        <dbReference type="ARBA" id="ARBA00004141"/>
    </source>
</evidence>
<feature type="compositionally biased region" description="Basic and acidic residues" evidence="5">
    <location>
        <begin position="1"/>
        <end position="17"/>
    </location>
</feature>
<feature type="domain" description="NfeD integral membrane" evidence="8">
    <location>
        <begin position="552"/>
        <end position="677"/>
    </location>
</feature>
<evidence type="ECO:0000313" key="9">
    <source>
        <dbReference type="EMBL" id="KAA1258807.1"/>
    </source>
</evidence>
<comment type="subcellular location">
    <subcellularLocation>
        <location evidence="1">Membrane</location>
        <topology evidence="1">Multi-pass membrane protein</topology>
    </subcellularLocation>
</comment>
<dbReference type="OrthoDB" id="284354at2"/>
<dbReference type="SUPFAM" id="SSF52096">
    <property type="entry name" value="ClpP/crotonase"/>
    <property type="match status" value="1"/>
</dbReference>
<feature type="transmembrane region" description="Helical" evidence="6">
    <location>
        <begin position="602"/>
        <end position="619"/>
    </location>
</feature>
<evidence type="ECO:0000259" key="7">
    <source>
        <dbReference type="Pfam" id="PF01957"/>
    </source>
</evidence>
<feature type="region of interest" description="Disordered" evidence="5">
    <location>
        <begin position="1"/>
        <end position="21"/>
    </location>
</feature>
<evidence type="ECO:0000259" key="8">
    <source>
        <dbReference type="Pfam" id="PF24961"/>
    </source>
</evidence>
<dbReference type="PANTHER" id="PTHR33507:SF3">
    <property type="entry name" value="INNER MEMBRANE PROTEIN YBBJ"/>
    <property type="match status" value="1"/>
</dbReference>
<dbReference type="RefSeq" id="WP_084422498.1">
    <property type="nucleotide sequence ID" value="NZ_LWSK01000024.1"/>
</dbReference>
<evidence type="ECO:0000256" key="4">
    <source>
        <dbReference type="ARBA" id="ARBA00023136"/>
    </source>
</evidence>
<accession>A0A5B1CCE9</accession>
<gene>
    <name evidence="9" type="ORF">LF1_13310</name>
</gene>
<dbReference type="PANTHER" id="PTHR33507">
    <property type="entry name" value="INNER MEMBRANE PROTEIN YBBJ"/>
    <property type="match status" value="1"/>
</dbReference>
<keyword evidence="3 6" id="KW-1133">Transmembrane helix</keyword>
<name>A0A5B1CCE9_9BACT</name>
<dbReference type="InterPro" id="IPR052165">
    <property type="entry name" value="Membrane_assoc_protease"/>
</dbReference>
<reference evidence="9 10" key="1">
    <citation type="submission" date="2019-08" db="EMBL/GenBank/DDBJ databases">
        <title>Deep-cultivation of Planctomycetes and their phenomic and genomic characterization uncovers novel biology.</title>
        <authorList>
            <person name="Wiegand S."/>
            <person name="Jogler M."/>
            <person name="Boedeker C."/>
            <person name="Pinto D."/>
            <person name="Vollmers J."/>
            <person name="Rivas-Marin E."/>
            <person name="Kohn T."/>
            <person name="Peeters S.H."/>
            <person name="Heuer A."/>
            <person name="Rast P."/>
            <person name="Oberbeckmann S."/>
            <person name="Bunk B."/>
            <person name="Jeske O."/>
            <person name="Meyerdierks A."/>
            <person name="Storesund J.E."/>
            <person name="Kallscheuer N."/>
            <person name="Luecker S."/>
            <person name="Lage O.M."/>
            <person name="Pohl T."/>
            <person name="Merkel B.J."/>
            <person name="Hornburger P."/>
            <person name="Mueller R.-W."/>
            <person name="Bruemmer F."/>
            <person name="Labrenz M."/>
            <person name="Spormann A.M."/>
            <person name="Op Den Camp H."/>
            <person name="Overmann J."/>
            <person name="Amann R."/>
            <person name="Jetten M.S.M."/>
            <person name="Mascher T."/>
            <person name="Medema M.H."/>
            <person name="Devos D.P."/>
            <person name="Kaster A.-K."/>
            <person name="Ovreas L."/>
            <person name="Rohde M."/>
            <person name="Galperin M.Y."/>
            <person name="Jogler C."/>
        </authorList>
    </citation>
    <scope>NUCLEOTIDE SEQUENCE [LARGE SCALE GENOMIC DNA]</scope>
    <source>
        <strain evidence="9 10">LF1</strain>
    </source>
</reference>
<dbReference type="AlphaFoldDB" id="A0A5B1CCE9"/>
<dbReference type="Pfam" id="PF01957">
    <property type="entry name" value="NfeD"/>
    <property type="match status" value="1"/>
</dbReference>
<evidence type="ECO:0000256" key="3">
    <source>
        <dbReference type="ARBA" id="ARBA00022989"/>
    </source>
</evidence>
<feature type="transmembrane region" description="Helical" evidence="6">
    <location>
        <begin position="572"/>
        <end position="590"/>
    </location>
</feature>
<dbReference type="InterPro" id="IPR002810">
    <property type="entry name" value="NfeD-like_C"/>
</dbReference>
<dbReference type="Proteomes" id="UP000322699">
    <property type="component" value="Unassembled WGS sequence"/>
</dbReference>
<sequence>MQEERVELRRSDAETPSHHRSAASLSKASLAAILRLCVLLFAMLQVAGISKLHADQPADSKAKPSAEVSPEAINGFVIDVPIPLTSDAATSIVEKLVSAGEQAPDDRRATVVMRYVLNEAVEAGSNQDLGDETEFDDAFRLARAMTGDQLRKVRLVSWVNRQVSGHSVLPIIASDLLLVGPDAVIQGSDSSEGALDDTVELNYLAIARRRGLFPPAIVSALVDPGLELAAITKVGGEKGYASGQELTELRRDGDLLGEEVWSLPGQPLRMTADQLRDSRIASSKVASMTDVAQRLDLAEILPLGQGRSGTVTKAVLLEITGSIAPTRTRRWQSNLTSTLSSDDVDAWMISIDSIGGSLGSSASLATWFADPPPPISTIAGFVRGEARGDAALIALSCKPLIMKPESTIGGQGAATMLGEDIKQYDEMITEIAKKTNRPAALIRGLLNPELEVYRYTNRKTGRLRYASPDDLQSEWDASDDPESEAQKWERGQRIELANGLSAAEAISLGLADQQVDSLDAASRQIGLAGTPPPVAERSLVRFVERLGRSTGLSFLLLFIGFAALSAEANAPGLSLPGFVAMICFAMFFWMKFLNGTAEWLELLALSLGLICIAIELFVVPGFGVFGVGGLSLTVLGIVLMSQTFVIPQNVYQIGLFTRGVWGALAGAAGMIGGFVVMRWFFPYVPFFSGLVMEAPDAVRLEQSEMLGDYSDLMGQAGVATTPLRPSGKARIGDQIVQVVSDGSMIGTGEPIRVCEVHATKVIVELDESKSSSP</sequence>
<dbReference type="GO" id="GO:0005886">
    <property type="term" value="C:plasma membrane"/>
    <property type="evidence" value="ECO:0007669"/>
    <property type="project" value="TreeGrafter"/>
</dbReference>
<dbReference type="InterPro" id="IPR029045">
    <property type="entry name" value="ClpP/crotonase-like_dom_sf"/>
</dbReference>
<evidence type="ECO:0000313" key="10">
    <source>
        <dbReference type="Proteomes" id="UP000322699"/>
    </source>
</evidence>
<evidence type="ECO:0000256" key="5">
    <source>
        <dbReference type="SAM" id="MobiDB-lite"/>
    </source>
</evidence>
<evidence type="ECO:0000256" key="6">
    <source>
        <dbReference type="SAM" id="Phobius"/>
    </source>
</evidence>
<evidence type="ECO:0000256" key="2">
    <source>
        <dbReference type="ARBA" id="ARBA00022692"/>
    </source>
</evidence>
<dbReference type="InterPro" id="IPR012340">
    <property type="entry name" value="NA-bd_OB-fold"/>
</dbReference>
<feature type="transmembrane region" description="Helical" evidence="6">
    <location>
        <begin position="659"/>
        <end position="681"/>
    </location>
</feature>
<protein>
    <submittedName>
        <fullName evidence="9">Uncharacterized protein</fullName>
    </submittedName>
</protein>